<evidence type="ECO:0000313" key="1">
    <source>
        <dbReference type="EMBL" id="TII04881.1"/>
    </source>
</evidence>
<organism evidence="1 2">
    <name type="scientific">Streptococcus suis</name>
    <dbReference type="NCBI Taxonomy" id="1307"/>
    <lineage>
        <taxon>Bacteria</taxon>
        <taxon>Bacillati</taxon>
        <taxon>Bacillota</taxon>
        <taxon>Bacilli</taxon>
        <taxon>Lactobacillales</taxon>
        <taxon>Streptococcaceae</taxon>
        <taxon>Streptococcus</taxon>
    </lineage>
</organism>
<reference evidence="1 2" key="1">
    <citation type="submission" date="2019-04" db="EMBL/GenBank/DDBJ databases">
        <title>Genome analysis of Streptococcus suis strain WUSS330.</title>
        <authorList>
            <person name="Chen H."/>
            <person name="Gao X."/>
            <person name="Wu Z."/>
        </authorList>
    </citation>
    <scope>NUCLEOTIDE SEQUENCE [LARGE SCALE GENOMIC DNA]</scope>
    <source>
        <strain evidence="1 2">WUSS330</strain>
    </source>
</reference>
<dbReference type="AlphaFoldDB" id="A0A4T2H3W7"/>
<protein>
    <submittedName>
        <fullName evidence="1">Uncharacterized protein</fullName>
    </submittedName>
</protein>
<gene>
    <name evidence="1" type="ORF">FAJ36_07195</name>
</gene>
<dbReference type="EMBL" id="SSXN01000009">
    <property type="protein sequence ID" value="TII04881.1"/>
    <property type="molecule type" value="Genomic_DNA"/>
</dbReference>
<evidence type="ECO:0000313" key="2">
    <source>
        <dbReference type="Proteomes" id="UP000305785"/>
    </source>
</evidence>
<comment type="caution">
    <text evidence="1">The sequence shown here is derived from an EMBL/GenBank/DDBJ whole genome shotgun (WGS) entry which is preliminary data.</text>
</comment>
<sequence length="84" mass="9631">MYEFIVNEYVTNYENMVSRYGLGDANMYQSMRDTVSQSVEQQRKQYGPLGNAAIVGRDNIIAFLKEYRDNLQHQIEQMSAALGG</sequence>
<accession>A0A4T2H3W7</accession>
<name>A0A4T2H3W7_STRSU</name>
<proteinExistence type="predicted"/>
<dbReference type="Proteomes" id="UP000305785">
    <property type="component" value="Unassembled WGS sequence"/>
</dbReference>